<gene>
    <name evidence="6" type="ORF">ATJ88_1329</name>
</gene>
<dbReference type="AlphaFoldDB" id="A0A2A9EVX1"/>
<keyword evidence="1" id="KW-0805">Transcription regulation</keyword>
<sequence length="339" mass="35027">MTITDVARAAGVSIAVVSYALNDRPGVSDSTRRHVLRVADDLGWRPNAAARSMRSAVAASVGLQTLDPGRCTLSRSVALELAGGLRPRLGATALAVEVVADRTAGAAALEAAWTERRHAAFVLHDLLLDDPRMRAAARVGAPVVAVTPPGVGTAGVTAPVWFAGQAEAAVGRYLTDLGHRRFALVVEDARTDVARALHEGILDATTGRHATVEVVEVSGAPEAGAAAARLLARDDRPTALVTDGDVSALAVLGSARHRGFRVPWEVSVVAGSDAETCRLVEPQLTAVSRPWRSLAPVVDAALDRVRGVGEDGRDPGPTPPTARLVIRGTTAPPPSSGGA</sequence>
<dbReference type="PROSITE" id="PS50932">
    <property type="entry name" value="HTH_LACI_2"/>
    <property type="match status" value="1"/>
</dbReference>
<dbReference type="Pfam" id="PF13377">
    <property type="entry name" value="Peripla_BP_3"/>
    <property type="match status" value="1"/>
</dbReference>
<dbReference type="PANTHER" id="PTHR30146">
    <property type="entry name" value="LACI-RELATED TRANSCRIPTIONAL REPRESSOR"/>
    <property type="match status" value="1"/>
</dbReference>
<dbReference type="SUPFAM" id="SSF47413">
    <property type="entry name" value="lambda repressor-like DNA-binding domains"/>
    <property type="match status" value="1"/>
</dbReference>
<dbReference type="InterPro" id="IPR000843">
    <property type="entry name" value="HTH_LacI"/>
</dbReference>
<dbReference type="InterPro" id="IPR010982">
    <property type="entry name" value="Lambda_DNA-bd_dom_sf"/>
</dbReference>
<dbReference type="PANTHER" id="PTHR30146:SF153">
    <property type="entry name" value="LACTOSE OPERON REPRESSOR"/>
    <property type="match status" value="1"/>
</dbReference>
<dbReference type="GO" id="GO:0003700">
    <property type="term" value="F:DNA-binding transcription factor activity"/>
    <property type="evidence" value="ECO:0007669"/>
    <property type="project" value="TreeGrafter"/>
</dbReference>
<evidence type="ECO:0000256" key="2">
    <source>
        <dbReference type="ARBA" id="ARBA00023125"/>
    </source>
</evidence>
<dbReference type="Gene3D" id="3.40.50.2300">
    <property type="match status" value="2"/>
</dbReference>
<dbReference type="Pfam" id="PF00356">
    <property type="entry name" value="LacI"/>
    <property type="match status" value="1"/>
</dbReference>
<organism evidence="6 7">
    <name type="scientific">Isoptericola jiangsuensis</name>
    <dbReference type="NCBI Taxonomy" id="548579"/>
    <lineage>
        <taxon>Bacteria</taxon>
        <taxon>Bacillati</taxon>
        <taxon>Actinomycetota</taxon>
        <taxon>Actinomycetes</taxon>
        <taxon>Micrococcales</taxon>
        <taxon>Promicromonosporaceae</taxon>
        <taxon>Isoptericola</taxon>
    </lineage>
</organism>
<feature type="domain" description="HTH lacI-type" evidence="5">
    <location>
        <begin position="1"/>
        <end position="55"/>
    </location>
</feature>
<dbReference type="InterPro" id="IPR028082">
    <property type="entry name" value="Peripla_BP_I"/>
</dbReference>
<keyword evidence="2" id="KW-0238">DNA-binding</keyword>
<accession>A0A2A9EVX1</accession>
<reference evidence="6 7" key="1">
    <citation type="submission" date="2017-10" db="EMBL/GenBank/DDBJ databases">
        <title>Sequencing the genomes of 1000 actinobacteria strains.</title>
        <authorList>
            <person name="Klenk H.-P."/>
        </authorList>
    </citation>
    <scope>NUCLEOTIDE SEQUENCE [LARGE SCALE GENOMIC DNA]</scope>
    <source>
        <strain evidence="6 7">DSM 21863</strain>
    </source>
</reference>
<dbReference type="Proteomes" id="UP000224130">
    <property type="component" value="Unassembled WGS sequence"/>
</dbReference>
<evidence type="ECO:0000256" key="4">
    <source>
        <dbReference type="SAM" id="MobiDB-lite"/>
    </source>
</evidence>
<feature type="region of interest" description="Disordered" evidence="4">
    <location>
        <begin position="306"/>
        <end position="339"/>
    </location>
</feature>
<name>A0A2A9EVX1_9MICO</name>
<evidence type="ECO:0000313" key="7">
    <source>
        <dbReference type="Proteomes" id="UP000224130"/>
    </source>
</evidence>
<proteinExistence type="predicted"/>
<evidence type="ECO:0000256" key="1">
    <source>
        <dbReference type="ARBA" id="ARBA00023015"/>
    </source>
</evidence>
<dbReference type="CDD" id="cd01392">
    <property type="entry name" value="HTH_LacI"/>
    <property type="match status" value="1"/>
</dbReference>
<dbReference type="GO" id="GO:0000976">
    <property type="term" value="F:transcription cis-regulatory region binding"/>
    <property type="evidence" value="ECO:0007669"/>
    <property type="project" value="TreeGrafter"/>
</dbReference>
<evidence type="ECO:0000256" key="3">
    <source>
        <dbReference type="ARBA" id="ARBA00023163"/>
    </source>
</evidence>
<dbReference type="InterPro" id="IPR046335">
    <property type="entry name" value="LacI/GalR-like_sensor"/>
</dbReference>
<keyword evidence="7" id="KW-1185">Reference proteome</keyword>
<evidence type="ECO:0000259" key="5">
    <source>
        <dbReference type="PROSITE" id="PS50932"/>
    </source>
</evidence>
<comment type="caution">
    <text evidence="6">The sequence shown here is derived from an EMBL/GenBank/DDBJ whole genome shotgun (WGS) entry which is preliminary data.</text>
</comment>
<dbReference type="SUPFAM" id="SSF53822">
    <property type="entry name" value="Periplasmic binding protein-like I"/>
    <property type="match status" value="1"/>
</dbReference>
<dbReference type="EMBL" id="PDJJ01000001">
    <property type="protein sequence ID" value="PFG42661.1"/>
    <property type="molecule type" value="Genomic_DNA"/>
</dbReference>
<protein>
    <submittedName>
        <fullName evidence="6">LacI family transcriptional regulator</fullName>
    </submittedName>
</protein>
<dbReference type="Gene3D" id="1.10.260.40">
    <property type="entry name" value="lambda repressor-like DNA-binding domains"/>
    <property type="match status" value="1"/>
</dbReference>
<dbReference type="SMART" id="SM00354">
    <property type="entry name" value="HTH_LACI"/>
    <property type="match status" value="1"/>
</dbReference>
<evidence type="ECO:0000313" key="6">
    <source>
        <dbReference type="EMBL" id="PFG42661.1"/>
    </source>
</evidence>
<keyword evidence="3" id="KW-0804">Transcription</keyword>